<dbReference type="Proteomes" id="UP000202763">
    <property type="component" value="Segment"/>
</dbReference>
<sequence>MIKLLQAKEDIYWEDSLPDQKPFCKKGGWKITRFSNQDENTSTKKRPFENWKRDIGLGKFIRSTAKSNAIMCVIDDISGYLDIKNNLFYYHKKHRGQHTYLCCKVESSLGKGWHFVRENKDSYLVKAYTPEEKGMVAKEDVLASFSVPVDNKDIEQQESSKGEGEVSSAEASVWTDKHYDFTYTLTEEDIEAGEIKIDPYFVADQWKLGEKDNSGVIFHILKTCSRYKCKHKEEREIKAIYGQIKRLAEMRGVTL</sequence>
<dbReference type="OrthoDB" id="28291at10239"/>
<name>A0A0H4IP16_9CAUD</name>
<protein>
    <submittedName>
        <fullName evidence="1">Uncharacterized protein</fullName>
    </submittedName>
</protein>
<dbReference type="RefSeq" id="YP_009225615.1">
    <property type="nucleotide sequence ID" value="NC_029094.1"/>
</dbReference>
<accession>A0A0H4IP16</accession>
<keyword evidence="2" id="KW-1185">Reference proteome</keyword>
<reference evidence="1 2" key="1">
    <citation type="submission" date="2015-05" db="EMBL/GenBank/DDBJ databases">
        <authorList>
            <person name="Wang D.B."/>
            <person name="Wang M."/>
        </authorList>
    </citation>
    <scope>NUCLEOTIDE SEQUENCE [LARGE SCALE GENOMIC DNA]</scope>
</reference>
<dbReference type="GeneID" id="26796676"/>
<dbReference type="KEGG" id="vg:26796676"/>
<evidence type="ECO:0000313" key="2">
    <source>
        <dbReference type="Proteomes" id="UP000202763"/>
    </source>
</evidence>
<proteinExistence type="predicted"/>
<organism evidence="1 2">
    <name type="scientific">Pseudoalteromonas phage H101</name>
    <dbReference type="NCBI Taxonomy" id="1654919"/>
    <lineage>
        <taxon>Viruses</taxon>
        <taxon>Duplodnaviria</taxon>
        <taxon>Heunggongvirae</taxon>
        <taxon>Uroviricota</taxon>
        <taxon>Caudoviricetes</taxon>
        <taxon>Shandongvirus</taxon>
        <taxon>Shandongvirus H101</taxon>
    </lineage>
</organism>
<dbReference type="EMBL" id="KR534323">
    <property type="protein sequence ID" value="AKO61082.1"/>
    <property type="molecule type" value="Genomic_DNA"/>
</dbReference>
<evidence type="ECO:0000313" key="1">
    <source>
        <dbReference type="EMBL" id="AKO61082.1"/>
    </source>
</evidence>